<dbReference type="CDD" id="cd20534">
    <property type="entry name" value="CYCLIN_CCNM_CCNQ_rpt1"/>
    <property type="match status" value="1"/>
</dbReference>
<sequence>MSKLEEVPSRNPLLDYSKSTHPFVISRFILECSRKLQFSVLASGTAASLFHSFRHASQRPEAYDPYLMAGASLYLAGKIEEESHIRLRDILNVLRSTLHPGKDLLQHDSEYFNHREAIVEAELLLLRILDFRLKFSHPHPFLLQYLKSLRDWLDPELWSEVPIASSAWKMLQDFYHDPFILEWRGSLVAISLIHLTLQIYGVEVPYLPKETDWIKALDDSVDMKDVMEIESRILNVYNDETKLIQPLILEKTIKE</sequence>
<dbReference type="InterPro" id="IPR006671">
    <property type="entry name" value="Cyclin_N"/>
</dbReference>
<dbReference type="SUPFAM" id="SSF47954">
    <property type="entry name" value="Cyclin-like"/>
    <property type="match status" value="2"/>
</dbReference>
<organism evidence="7">
    <name type="scientific">Caligus rogercresseyi</name>
    <name type="common">Sea louse</name>
    <dbReference type="NCBI Taxonomy" id="217165"/>
    <lineage>
        <taxon>Eukaryota</taxon>
        <taxon>Metazoa</taxon>
        <taxon>Ecdysozoa</taxon>
        <taxon>Arthropoda</taxon>
        <taxon>Crustacea</taxon>
        <taxon>Multicrustacea</taxon>
        <taxon>Hexanauplia</taxon>
        <taxon>Copepoda</taxon>
        <taxon>Siphonostomatoida</taxon>
        <taxon>Caligidae</taxon>
        <taxon>Caligus</taxon>
    </lineage>
</organism>
<reference evidence="9" key="2">
    <citation type="submission" date="2021-01" db="EMBL/GenBank/DDBJ databases">
        <title>Caligus Genome Assembly.</title>
        <authorList>
            <person name="Gallardo-Escarate C."/>
        </authorList>
    </citation>
    <scope>NUCLEOTIDE SEQUENCE [LARGE SCALE GENOMIC DNA]</scope>
</reference>
<evidence type="ECO:0000256" key="3">
    <source>
        <dbReference type="ARBA" id="ARBA00023127"/>
    </source>
</evidence>
<dbReference type="PANTHER" id="PTHR10026">
    <property type="entry name" value="CYCLIN"/>
    <property type="match status" value="1"/>
</dbReference>
<dbReference type="OrthoDB" id="79090at2759"/>
<evidence type="ECO:0000256" key="4">
    <source>
        <dbReference type="ARBA" id="ARBA00032419"/>
    </source>
</evidence>
<proteinExistence type="evidence at transcript level"/>
<dbReference type="InterPro" id="IPR048053">
    <property type="entry name" value="Cyclin-Q_second_cyclin_box"/>
</dbReference>
<reference evidence="7" key="1">
    <citation type="submission" date="2009-03" db="EMBL/GenBank/DDBJ databases">
        <title>Caligus rogercresseyi ESTs and full-length cDNAs.</title>
        <authorList>
            <person name="Yasuike M."/>
            <person name="von Schalburg K."/>
            <person name="Cooper G."/>
            <person name="Leong J."/>
            <person name="Jones S.R.M."/>
            <person name="Koop B.F."/>
        </authorList>
    </citation>
    <scope>NUCLEOTIDE SEQUENCE</scope>
    <source>
        <tissue evidence="7">Whole tissue</tissue>
    </source>
</reference>
<dbReference type="InterPro" id="IPR048055">
    <property type="entry name" value="Cyclin-Q_first_cyclin_box"/>
</dbReference>
<dbReference type="EMBL" id="BT077292">
    <property type="protein sequence ID" value="ACO11716.1"/>
    <property type="molecule type" value="mRNA"/>
</dbReference>
<dbReference type="CDD" id="cd20535">
    <property type="entry name" value="CYCLIN_CCNM_CCNQ_rpt2"/>
    <property type="match status" value="1"/>
</dbReference>
<dbReference type="GO" id="GO:0006357">
    <property type="term" value="P:regulation of transcription by RNA polymerase II"/>
    <property type="evidence" value="ECO:0007669"/>
    <property type="project" value="InterPro"/>
</dbReference>
<dbReference type="InterPro" id="IPR036915">
    <property type="entry name" value="Cyclin-like_sf"/>
</dbReference>
<dbReference type="InterPro" id="IPR013763">
    <property type="entry name" value="Cyclin-like_dom"/>
</dbReference>
<dbReference type="Proteomes" id="UP000595437">
    <property type="component" value="Chromosome 13"/>
</dbReference>
<accession>C1BRR3</accession>
<keyword evidence="9" id="KW-1185">Reference proteome</keyword>
<feature type="domain" description="Cyclin-like" evidence="6">
    <location>
        <begin position="27"/>
        <end position="127"/>
    </location>
</feature>
<dbReference type="Gene3D" id="1.10.472.10">
    <property type="entry name" value="Cyclin-like"/>
    <property type="match status" value="2"/>
</dbReference>
<gene>
    <name evidence="7" type="primary">FA58A</name>
    <name evidence="8" type="ORF">FKW44_019173</name>
</gene>
<dbReference type="PIRSF" id="PIRSF028758">
    <property type="entry name" value="Cyclin, C/H/G types"/>
    <property type="match status" value="1"/>
</dbReference>
<dbReference type="EMBL" id="CP045902">
    <property type="protein sequence ID" value="QQP38566.1"/>
    <property type="molecule type" value="Genomic_DNA"/>
</dbReference>
<evidence type="ECO:0000259" key="6">
    <source>
        <dbReference type="SMART" id="SM00385"/>
    </source>
</evidence>
<name>C1BRR3_CALRO</name>
<evidence type="ECO:0000256" key="2">
    <source>
        <dbReference type="ARBA" id="ARBA00019501"/>
    </source>
</evidence>
<keyword evidence="3 5" id="KW-0195">Cyclin</keyword>
<evidence type="ECO:0000313" key="8">
    <source>
        <dbReference type="EMBL" id="QQP38566.1"/>
    </source>
</evidence>
<evidence type="ECO:0000256" key="1">
    <source>
        <dbReference type="ARBA" id="ARBA00010390"/>
    </source>
</evidence>
<dbReference type="GO" id="GO:0016538">
    <property type="term" value="F:cyclin-dependent protein serine/threonine kinase regulator activity"/>
    <property type="evidence" value="ECO:0007669"/>
    <property type="project" value="InterPro"/>
</dbReference>
<comment type="similarity">
    <text evidence="1">Belongs to the cyclin family. Cyclin-like FAM58 subfamily.</text>
</comment>
<dbReference type="InterPro" id="IPR043198">
    <property type="entry name" value="Cyclin/Ssn8"/>
</dbReference>
<reference evidence="8" key="3">
    <citation type="journal article" name="Sci. Data">
        <title>Chromosome-scale genome assembly of the sea louse Caligus rogercresseyi by SMRT sequencing and Hi-C analysis.</title>
        <authorList>
            <person name="Gallardo-Escarate C."/>
            <person name="Valenzuela-Munoz V."/>
            <person name="Nunez-Acuna G."/>
            <person name="Valenzuela-Miranda D."/>
            <person name="Goncalves A.T."/>
            <person name="Escobar-Sepulveda H."/>
            <person name="Liachko I."/>
            <person name="Nelson B."/>
            <person name="Roberts S."/>
            <person name="Warren W."/>
        </authorList>
    </citation>
    <scope>NUCLEOTIDE SEQUENCE</scope>
    <source>
        <tissue evidence="8">Whole tissue</tissue>
    </source>
</reference>
<dbReference type="AlphaFoldDB" id="C1BRR3"/>
<protein>
    <recommendedName>
        <fullName evidence="2">Cyclin-Q</fullName>
    </recommendedName>
    <alternativeName>
        <fullName evidence="4">Cyclin-related protein FAM58A</fullName>
    </alternativeName>
</protein>
<dbReference type="SMART" id="SM00385">
    <property type="entry name" value="CYCLIN"/>
    <property type="match status" value="1"/>
</dbReference>
<evidence type="ECO:0000313" key="7">
    <source>
        <dbReference type="EMBL" id="ACO11716.1"/>
    </source>
</evidence>
<dbReference type="Pfam" id="PF00134">
    <property type="entry name" value="Cyclin_N"/>
    <property type="match status" value="1"/>
</dbReference>
<evidence type="ECO:0000256" key="5">
    <source>
        <dbReference type="RuleBase" id="RU000383"/>
    </source>
</evidence>
<evidence type="ECO:0000313" key="9">
    <source>
        <dbReference type="Proteomes" id="UP000595437"/>
    </source>
</evidence>